<keyword evidence="2" id="KW-1185">Reference proteome</keyword>
<gene>
    <name evidence="1" type="ORF">HID58_018171</name>
</gene>
<evidence type="ECO:0000313" key="1">
    <source>
        <dbReference type="EMBL" id="KAH0925915.1"/>
    </source>
</evidence>
<dbReference type="Proteomes" id="UP000824890">
    <property type="component" value="Unassembled WGS sequence"/>
</dbReference>
<accession>A0ABQ8DBP9</accession>
<protein>
    <submittedName>
        <fullName evidence="1">Uncharacterized protein</fullName>
    </submittedName>
</protein>
<name>A0ABQ8DBP9_BRANA</name>
<reference evidence="1 2" key="1">
    <citation type="submission" date="2021-05" db="EMBL/GenBank/DDBJ databases">
        <title>Genome Assembly of Synthetic Allotetraploid Brassica napus Reveals Homoeologous Exchanges between Subgenomes.</title>
        <authorList>
            <person name="Davis J.T."/>
        </authorList>
    </citation>
    <scope>NUCLEOTIDE SEQUENCE [LARGE SCALE GENOMIC DNA]</scope>
    <source>
        <strain evidence="2">cv. Da-Ae</strain>
        <tissue evidence="1">Seedling</tissue>
    </source>
</reference>
<dbReference type="EMBL" id="JAGKQM010000005">
    <property type="protein sequence ID" value="KAH0925915.1"/>
    <property type="molecule type" value="Genomic_DNA"/>
</dbReference>
<organism evidence="1 2">
    <name type="scientific">Brassica napus</name>
    <name type="common">Rape</name>
    <dbReference type="NCBI Taxonomy" id="3708"/>
    <lineage>
        <taxon>Eukaryota</taxon>
        <taxon>Viridiplantae</taxon>
        <taxon>Streptophyta</taxon>
        <taxon>Embryophyta</taxon>
        <taxon>Tracheophyta</taxon>
        <taxon>Spermatophyta</taxon>
        <taxon>Magnoliopsida</taxon>
        <taxon>eudicotyledons</taxon>
        <taxon>Gunneridae</taxon>
        <taxon>Pentapetalae</taxon>
        <taxon>rosids</taxon>
        <taxon>malvids</taxon>
        <taxon>Brassicales</taxon>
        <taxon>Brassicaceae</taxon>
        <taxon>Brassiceae</taxon>
        <taxon>Brassica</taxon>
    </lineage>
</organism>
<evidence type="ECO:0000313" key="2">
    <source>
        <dbReference type="Proteomes" id="UP000824890"/>
    </source>
</evidence>
<comment type="caution">
    <text evidence="1">The sequence shown here is derived from an EMBL/GenBank/DDBJ whole genome shotgun (WGS) entry which is preliminary data.</text>
</comment>
<proteinExistence type="predicted"/>
<sequence length="177" mass="20615">MMRSRVSMPTRRWDPGIGDEIRIGAEGQQGKNQELSEGRFSSNLTRFDWVSGIGNFGIFWPVWVIKWSTISIGMVEMITTVDSQVRLEFVIRRLCNPELHKAWERWNGLGVLILTQSSFIYIYSHLRPQYSPRKEWGCDIVVMASTRRSQRKYMGDSYRNKRMELLGFLDAGNNNIC</sequence>